<evidence type="ECO:0000313" key="6">
    <source>
        <dbReference type="Proteomes" id="UP001151081"/>
    </source>
</evidence>
<dbReference type="NCBIfam" id="TIGR03901">
    <property type="entry name" value="MYXO-CTERM"/>
    <property type="match status" value="1"/>
</dbReference>
<evidence type="ECO:0000259" key="4">
    <source>
        <dbReference type="Pfam" id="PF24981"/>
    </source>
</evidence>
<keyword evidence="2" id="KW-0677">Repeat</keyword>
<comment type="caution">
    <text evidence="5">The sequence shown here is derived from an EMBL/GenBank/DDBJ whole genome shotgun (WGS) entry which is preliminary data.</text>
</comment>
<keyword evidence="6" id="KW-1185">Reference proteome</keyword>
<dbReference type="EMBL" id="JAGTJJ010000004">
    <property type="protein sequence ID" value="MDC3981385.1"/>
    <property type="molecule type" value="Genomic_DNA"/>
</dbReference>
<feature type="region of interest" description="Disordered" evidence="3">
    <location>
        <begin position="897"/>
        <end position="951"/>
    </location>
</feature>
<dbReference type="InterPro" id="IPR015915">
    <property type="entry name" value="Kelch-typ_b-propeller"/>
</dbReference>
<dbReference type="InterPro" id="IPR037293">
    <property type="entry name" value="Gal_Oxidase_central_sf"/>
</dbReference>
<evidence type="ECO:0000256" key="3">
    <source>
        <dbReference type="SAM" id="MobiDB-lite"/>
    </source>
</evidence>
<dbReference type="SMART" id="SM00612">
    <property type="entry name" value="Kelch"/>
    <property type="match status" value="6"/>
</dbReference>
<name>A0A9X3X233_9BACT</name>
<proteinExistence type="predicted"/>
<dbReference type="Pfam" id="PF01344">
    <property type="entry name" value="Kelch_1"/>
    <property type="match status" value="1"/>
</dbReference>
<sequence>MQSIRPYRRALAVPLLLLPFGVAWGGAGCGGEEPIDASGRAGSAEFTPGVILREAAALRERFPAQAARILDADALFVGSEEGFSPAPSGAQKARLIRSPAVPGEAPIEGTHAEPRPLPSGLSMHLPRRAEDPVRFVLSGDVSVHVREIGAGGEGSIAAHAVAYGRADGTSFWTVTATGYEEWLWLERGVATTERAAVAWTIEGAEVRQAGDAVNLVDGRGITRIRVTAPEAFAASGKPVAARLVARGETIELWVDANGEEVLVDPVWTPATALNAIRAYHTTSLLPSGKVLVASGHNGMNYLTSTELYDPAAGTWTYAGPVTYGRSGHQSVVLPTGRVLLTGGWDGGSDCLKVTEIYTPTTNTWSNVAPLGVARCIVSLALMANGKVMASGGLNYSQVALGSAEVYDPNTNTWSPTGPMTVPRVNHALQALPNGRVLAIGGAPTTSSSTYVSVEIYDPTTNAWTAVAPMDVARAHHTSTLLPSGKVLVAGGTSTSNGALASAELYDPALDTWTSAGVMSNARRLHTATLLPGNQVLVVGGLLPDNTSSDTADIYQVEANTWTPAASLVSSRHRHGAAPLGNGAVLVTGGQHNLVYIGTAELFNGGKLLGASCAAALDCQSGYCVDGVCCDTACNAGTCDACSIAAGAATNGTCALFTGPLCNDGNACSQKDVCQNGVCVGIDPVVCVPPSDVCHVQGTCNPQTGICSNPIASDGTPCSDQNACTTGEACQAGTCMGGSPVVCAPSDDCHEAGVCDPVAGCSNPAKPDGASCNDDDACSQTDVCLSGTCVGKNPVVCPPSDACHEVNVCNPVTGQCSAKVMPEGVSCDDGNACTQMDTCQAGACHGSTPITCAPPDDCHEPGACNPASGACSYPAKPDGVSCPGGACQGGECKPDGAGGGGSVGGSEGAGGSGGAAGSGGGGGGAGGRGGASEGSGSEGAGGSGGAGTGAGGSNVRVSGGGCSCTTSETTEPGLPAAAAAVLLGFALRRRRGRAR</sequence>
<reference evidence="5 6" key="1">
    <citation type="submission" date="2021-04" db="EMBL/GenBank/DDBJ databases">
        <title>Genome analysis of Polyangium sp.</title>
        <authorList>
            <person name="Li Y."/>
            <person name="Wang J."/>
        </authorList>
    </citation>
    <scope>NUCLEOTIDE SEQUENCE [LARGE SCALE GENOMIC DNA]</scope>
    <source>
        <strain evidence="5 6">SDU14</strain>
    </source>
</reference>
<evidence type="ECO:0000313" key="5">
    <source>
        <dbReference type="EMBL" id="MDC3981385.1"/>
    </source>
</evidence>
<dbReference type="PANTHER" id="PTHR24412">
    <property type="entry name" value="KELCH PROTEIN"/>
    <property type="match status" value="1"/>
</dbReference>
<organism evidence="5 6">
    <name type="scientific">Polyangium jinanense</name>
    <dbReference type="NCBI Taxonomy" id="2829994"/>
    <lineage>
        <taxon>Bacteria</taxon>
        <taxon>Pseudomonadati</taxon>
        <taxon>Myxococcota</taxon>
        <taxon>Polyangia</taxon>
        <taxon>Polyangiales</taxon>
        <taxon>Polyangiaceae</taxon>
        <taxon>Polyangium</taxon>
    </lineage>
</organism>
<dbReference type="InterPro" id="IPR056737">
    <property type="entry name" value="Beta-prop_ATRN-MKLN-like"/>
</dbReference>
<dbReference type="InterPro" id="IPR011043">
    <property type="entry name" value="Gal_Oxase/kelch_b-propeller"/>
</dbReference>
<dbReference type="Gene3D" id="2.120.10.80">
    <property type="entry name" value="Kelch-type beta propeller"/>
    <property type="match status" value="1"/>
</dbReference>
<dbReference type="Proteomes" id="UP001151081">
    <property type="component" value="Unassembled WGS sequence"/>
</dbReference>
<evidence type="ECO:0000256" key="2">
    <source>
        <dbReference type="ARBA" id="ARBA00022737"/>
    </source>
</evidence>
<dbReference type="SUPFAM" id="SSF50965">
    <property type="entry name" value="Galactose oxidase, central domain"/>
    <property type="match status" value="2"/>
</dbReference>
<dbReference type="Pfam" id="PF24981">
    <property type="entry name" value="Beta-prop_ATRN-LZTR1"/>
    <property type="match status" value="1"/>
</dbReference>
<keyword evidence="1" id="KW-0880">Kelch repeat</keyword>
<protein>
    <recommendedName>
        <fullName evidence="4">Attractin/MKLN-like beta-propeller domain-containing protein</fullName>
    </recommendedName>
</protein>
<dbReference type="PANTHER" id="PTHR24412:SF497">
    <property type="entry name" value="KELCH-LIKE PROTEIN 18"/>
    <property type="match status" value="1"/>
</dbReference>
<dbReference type="AlphaFoldDB" id="A0A9X3X233"/>
<dbReference type="PROSITE" id="PS51257">
    <property type="entry name" value="PROKAR_LIPOPROTEIN"/>
    <property type="match status" value="1"/>
</dbReference>
<accession>A0A9X3X233</accession>
<dbReference type="InterPro" id="IPR024038">
    <property type="entry name" value="MYXO-CTERM"/>
</dbReference>
<dbReference type="RefSeq" id="WP_272419815.1">
    <property type="nucleotide sequence ID" value="NZ_JAGTJJ010000004.1"/>
</dbReference>
<gene>
    <name evidence="5" type="ORF">KEG57_12805</name>
</gene>
<dbReference type="Gene3D" id="2.130.10.80">
    <property type="entry name" value="Galactose oxidase/kelch, beta-propeller"/>
    <property type="match status" value="3"/>
</dbReference>
<dbReference type="InterPro" id="IPR006652">
    <property type="entry name" value="Kelch_1"/>
</dbReference>
<feature type="domain" description="Attractin/MKLN-like beta-propeller" evidence="4">
    <location>
        <begin position="390"/>
        <end position="591"/>
    </location>
</feature>
<evidence type="ECO:0000256" key="1">
    <source>
        <dbReference type="ARBA" id="ARBA00022441"/>
    </source>
</evidence>